<evidence type="ECO:0000313" key="1">
    <source>
        <dbReference type="EMBL" id="CCH47906.1"/>
    </source>
</evidence>
<dbReference type="KEGG" id="dpi:BN4_10669"/>
<dbReference type="Proteomes" id="UP000011724">
    <property type="component" value="Chromosome"/>
</dbReference>
<evidence type="ECO:0008006" key="3">
    <source>
        <dbReference type="Google" id="ProtNLM"/>
    </source>
</evidence>
<dbReference type="AlphaFoldDB" id="M1WJH5"/>
<dbReference type="BioCyc" id="DPIE1322246:BN4_RS03440-MONOMER"/>
<dbReference type="Gene3D" id="3.90.1140.10">
    <property type="entry name" value="Cyclic phosphodiesterase"/>
    <property type="match status" value="1"/>
</dbReference>
<sequence>MEGRFAVYFSPEKDSDLDQFGKWWLARCAESGQCFESPRLRTISSEDILRLTTVPRQYGFHGTLVAPFILSSSCTEWQLIRHATEFAQQQKAFFLEGFNIIEIGNFLALVPEDYEQINSLADSCVRAFDSFREQPTLAEMERRRAKGLTPVQERLLARWGYPFVLSEFHFHLTLTDSIRDRKMRKKLIRSLNDHTWRLRKQSHFVSELCLFYQQSKKTPFMLIHRIPFGKKEVEQ</sequence>
<dbReference type="EMBL" id="FO203427">
    <property type="protein sequence ID" value="CCH47906.1"/>
    <property type="molecule type" value="Genomic_DNA"/>
</dbReference>
<name>M1WJH5_PSEP2</name>
<dbReference type="RefSeq" id="WP_015413960.1">
    <property type="nucleotide sequence ID" value="NC_020409.1"/>
</dbReference>
<gene>
    <name evidence="1" type="ordered locus">BN4_10669</name>
</gene>
<evidence type="ECO:0000313" key="2">
    <source>
        <dbReference type="Proteomes" id="UP000011724"/>
    </source>
</evidence>
<reference evidence="2" key="2">
    <citation type="journal article" date="2013" name="Stand. Genomic Sci.">
        <title>Complete genome sequence of Desulfocapsa sulfexigens, a marine deltaproteobacterium specialized in disproportionating inorganic sulfur compounds.</title>
        <authorList>
            <person name="Finster K.W."/>
            <person name="Kjeldsen K.U."/>
            <person name="Kube M."/>
            <person name="Reinhardt R."/>
            <person name="Mussmann M."/>
            <person name="Amann R."/>
            <person name="Schreiber L."/>
        </authorList>
    </citation>
    <scope>NUCLEOTIDE SEQUENCE [LARGE SCALE GENOMIC DNA]</scope>
    <source>
        <strain evidence="2">DSM 10523 / SB164P1</strain>
    </source>
</reference>
<dbReference type="InterPro" id="IPR009389">
    <property type="entry name" value="DUF1045"/>
</dbReference>
<accession>M1WJH5</accession>
<dbReference type="HOGENOM" id="CLU_074099_0_0_7"/>
<dbReference type="Pfam" id="PF06299">
    <property type="entry name" value="DUF1045"/>
    <property type="match status" value="1"/>
</dbReference>
<proteinExistence type="predicted"/>
<dbReference type="OrthoDB" id="4954742at2"/>
<dbReference type="STRING" id="1322246.BN4_10669"/>
<keyword evidence="2" id="KW-1185">Reference proteome</keyword>
<dbReference type="PATRIC" id="fig|879567.3.peg.691"/>
<dbReference type="PIRSF" id="PIRSF033328">
    <property type="entry name" value="Phest_Mll4975"/>
    <property type="match status" value="1"/>
</dbReference>
<organism evidence="1 2">
    <name type="scientific">Pseudodesulfovibrio piezophilus (strain DSM 21447 / JCM 15486 / C1TLV30)</name>
    <name type="common">Desulfovibrio piezophilus</name>
    <dbReference type="NCBI Taxonomy" id="1322246"/>
    <lineage>
        <taxon>Bacteria</taxon>
        <taxon>Pseudomonadati</taxon>
        <taxon>Thermodesulfobacteriota</taxon>
        <taxon>Desulfovibrionia</taxon>
        <taxon>Desulfovibrionales</taxon>
        <taxon>Desulfovibrionaceae</taxon>
    </lineage>
</organism>
<protein>
    <recommendedName>
        <fullName evidence="3">Phosphonate metabolism protein</fullName>
    </recommendedName>
</protein>
<dbReference type="eggNOG" id="COG3709">
    <property type="taxonomic scope" value="Bacteria"/>
</dbReference>
<reference evidence="1 2" key="1">
    <citation type="journal article" date="2013" name="PLoS ONE">
        <title>The first genomic and proteomic characterization of a deep-sea sulfate reducer: insights into the piezophilic lifestyle of Desulfovibrio piezophilus.</title>
        <authorList>
            <person name="Pradel N."/>
            <person name="Ji B."/>
            <person name="Gimenez G."/>
            <person name="Talla E."/>
            <person name="Lenoble P."/>
            <person name="Garel M."/>
            <person name="Tamburini C."/>
            <person name="Fourquet P."/>
            <person name="Lebrun R."/>
            <person name="Bertin P."/>
            <person name="Denis Y."/>
            <person name="Pophillat M."/>
            <person name="Barbe V."/>
            <person name="Ollivier B."/>
            <person name="Dolla A."/>
        </authorList>
    </citation>
    <scope>NUCLEOTIDE SEQUENCE [LARGE SCALE GENOMIC DNA]</scope>
    <source>
        <strain evidence="2">DSM 10523 / SB164P1</strain>
    </source>
</reference>